<dbReference type="EMBL" id="UFVD01000001">
    <property type="protein sequence ID" value="SUX11137.1"/>
    <property type="molecule type" value="Genomic_DNA"/>
</dbReference>
<name>A0A381DKQ1_9BACT</name>
<dbReference type="InterPro" id="IPR043129">
    <property type="entry name" value="ATPase_NBD"/>
</dbReference>
<dbReference type="GO" id="GO:0008233">
    <property type="term" value="F:peptidase activity"/>
    <property type="evidence" value="ECO:0007669"/>
    <property type="project" value="UniProtKB-KW"/>
</dbReference>
<dbReference type="Gene3D" id="3.30.420.40">
    <property type="match status" value="1"/>
</dbReference>
<organism evidence="1 2">
    <name type="scientific">Campylobacter sputorum subsp. sputorum</name>
    <dbReference type="NCBI Taxonomy" id="32024"/>
    <lineage>
        <taxon>Bacteria</taxon>
        <taxon>Pseudomonadati</taxon>
        <taxon>Campylobacterota</taxon>
        <taxon>Epsilonproteobacteria</taxon>
        <taxon>Campylobacterales</taxon>
        <taxon>Campylobacteraceae</taxon>
        <taxon>Campylobacter</taxon>
    </lineage>
</organism>
<dbReference type="RefSeq" id="WP_235610072.1">
    <property type="nucleotide sequence ID" value="NZ_CP043427.1"/>
</dbReference>
<evidence type="ECO:0000313" key="1">
    <source>
        <dbReference type="EMBL" id="SUX11137.1"/>
    </source>
</evidence>
<dbReference type="AlphaFoldDB" id="A0A381DKQ1"/>
<gene>
    <name evidence="1" type="ORF">NCTC12475_01352</name>
</gene>
<accession>A0A381DKQ1</accession>
<dbReference type="STRING" id="32024.GCA_000788295_01620"/>
<reference evidence="1 2" key="1">
    <citation type="submission" date="2018-06" db="EMBL/GenBank/DDBJ databases">
        <authorList>
            <consortium name="Pathogen Informatics"/>
            <person name="Doyle S."/>
        </authorList>
    </citation>
    <scope>NUCLEOTIDE SEQUENCE [LARGE SCALE GENOMIC DNA]</scope>
    <source>
        <strain evidence="1 2">NCTC12475</strain>
    </source>
</reference>
<evidence type="ECO:0000313" key="2">
    <source>
        <dbReference type="Proteomes" id="UP000254920"/>
    </source>
</evidence>
<dbReference type="SUPFAM" id="SSF53067">
    <property type="entry name" value="Actin-like ATPase domain"/>
    <property type="match status" value="1"/>
</dbReference>
<keyword evidence="1" id="KW-0645">Protease</keyword>
<keyword evidence="1" id="KW-0378">Hydrolase</keyword>
<dbReference type="GeneID" id="93090004"/>
<sequence>MIDYFKSDKKCGDCLPEILQLALNKFDITHIIYTNGPGSFMGIKLSYIILKTFCIIKGIKFSAISGFDVSENGVIRANKNMSFVLKNGKINMQKAQSGGFFLPKKLKDVKIYNDTLPNYIISPI</sequence>
<dbReference type="Proteomes" id="UP000254920">
    <property type="component" value="Unassembled WGS sequence"/>
</dbReference>
<keyword evidence="2" id="KW-1185">Reference proteome</keyword>
<dbReference type="GO" id="GO:0006508">
    <property type="term" value="P:proteolysis"/>
    <property type="evidence" value="ECO:0007669"/>
    <property type="project" value="UniProtKB-KW"/>
</dbReference>
<protein>
    <submittedName>
        <fullName evidence="1">Glycoprotease family protein</fullName>
    </submittedName>
</protein>
<proteinExistence type="predicted"/>